<evidence type="ECO:0000256" key="1">
    <source>
        <dbReference type="SAM" id="MobiDB-lite"/>
    </source>
</evidence>
<name>A0A2P2R2V0_RHIMU</name>
<organism evidence="2">
    <name type="scientific">Rhizophora mucronata</name>
    <name type="common">Asiatic mangrove</name>
    <dbReference type="NCBI Taxonomy" id="61149"/>
    <lineage>
        <taxon>Eukaryota</taxon>
        <taxon>Viridiplantae</taxon>
        <taxon>Streptophyta</taxon>
        <taxon>Embryophyta</taxon>
        <taxon>Tracheophyta</taxon>
        <taxon>Spermatophyta</taxon>
        <taxon>Magnoliopsida</taxon>
        <taxon>eudicotyledons</taxon>
        <taxon>Gunneridae</taxon>
        <taxon>Pentapetalae</taxon>
        <taxon>rosids</taxon>
        <taxon>fabids</taxon>
        <taxon>Malpighiales</taxon>
        <taxon>Rhizophoraceae</taxon>
        <taxon>Rhizophora</taxon>
    </lineage>
</organism>
<dbReference type="AlphaFoldDB" id="A0A2P2R2V0"/>
<evidence type="ECO:0000313" key="2">
    <source>
        <dbReference type="EMBL" id="MBX73589.1"/>
    </source>
</evidence>
<accession>A0A2P2R2V0</accession>
<sequence>MRLSTELFSTSSFSSNHNKALN</sequence>
<dbReference type="EMBL" id="GGEC01093105">
    <property type="protein sequence ID" value="MBX73589.1"/>
    <property type="molecule type" value="Transcribed_RNA"/>
</dbReference>
<proteinExistence type="predicted"/>
<reference evidence="2" key="1">
    <citation type="submission" date="2018-02" db="EMBL/GenBank/DDBJ databases">
        <title>Rhizophora mucronata_Transcriptome.</title>
        <authorList>
            <person name="Meera S.P."/>
            <person name="Sreeshan A."/>
            <person name="Augustine A."/>
        </authorList>
    </citation>
    <scope>NUCLEOTIDE SEQUENCE</scope>
    <source>
        <tissue evidence="2">Leaf</tissue>
    </source>
</reference>
<feature type="region of interest" description="Disordered" evidence="1">
    <location>
        <begin position="1"/>
        <end position="22"/>
    </location>
</feature>
<protein>
    <submittedName>
        <fullName evidence="2">Uncharacterized protein</fullName>
    </submittedName>
</protein>
<feature type="compositionally biased region" description="Low complexity" evidence="1">
    <location>
        <begin position="1"/>
        <end position="15"/>
    </location>
</feature>